<keyword evidence="1" id="KW-0812">Transmembrane</keyword>
<evidence type="ECO:0000313" key="4">
    <source>
        <dbReference type="Proteomes" id="UP000028981"/>
    </source>
</evidence>
<dbReference type="RefSeq" id="WP_035080408.1">
    <property type="nucleotide sequence ID" value="NZ_JQGC01000004.1"/>
</dbReference>
<feature type="signal peptide" evidence="2">
    <location>
        <begin position="1"/>
        <end position="26"/>
    </location>
</feature>
<sequence length="83" mass="8875">MAVAAGFASALALAGAFLAGVTPSLAADLATQPDAQVAIFMVPLTILIMTMLFEVGRFVWRNRIPASTPARQRRTDWSVAKTR</sequence>
<evidence type="ECO:0000313" key="3">
    <source>
        <dbReference type="EMBL" id="KFL31906.1"/>
    </source>
</evidence>
<reference evidence="3 4" key="1">
    <citation type="submission" date="2014-08" db="EMBL/GenBank/DDBJ databases">
        <authorList>
            <person name="Hassan Y.I."/>
            <person name="Lepp D."/>
            <person name="Zhou T."/>
        </authorList>
    </citation>
    <scope>NUCLEOTIDE SEQUENCE [LARGE SCALE GENOMIC DNA]</scope>
    <source>
        <strain evidence="3 4">IFO13584</strain>
    </source>
</reference>
<gene>
    <name evidence="3" type="ORF">JP75_05745</name>
</gene>
<keyword evidence="1" id="KW-0472">Membrane</keyword>
<keyword evidence="2" id="KW-0732">Signal</keyword>
<dbReference type="EMBL" id="JQGC01000004">
    <property type="protein sequence ID" value="KFL31906.1"/>
    <property type="molecule type" value="Genomic_DNA"/>
</dbReference>
<protein>
    <submittedName>
        <fullName evidence="3">Uncharacterized protein</fullName>
    </submittedName>
</protein>
<evidence type="ECO:0000256" key="1">
    <source>
        <dbReference type="SAM" id="Phobius"/>
    </source>
</evidence>
<organism evidence="3 4">
    <name type="scientific">Devosia riboflavina</name>
    <dbReference type="NCBI Taxonomy" id="46914"/>
    <lineage>
        <taxon>Bacteria</taxon>
        <taxon>Pseudomonadati</taxon>
        <taxon>Pseudomonadota</taxon>
        <taxon>Alphaproteobacteria</taxon>
        <taxon>Hyphomicrobiales</taxon>
        <taxon>Devosiaceae</taxon>
        <taxon>Devosia</taxon>
    </lineage>
</organism>
<keyword evidence="1" id="KW-1133">Transmembrane helix</keyword>
<keyword evidence="4" id="KW-1185">Reference proteome</keyword>
<dbReference type="OrthoDB" id="7951130at2"/>
<dbReference type="Proteomes" id="UP000028981">
    <property type="component" value="Unassembled WGS sequence"/>
</dbReference>
<comment type="caution">
    <text evidence="3">The sequence shown here is derived from an EMBL/GenBank/DDBJ whole genome shotgun (WGS) entry which is preliminary data.</text>
</comment>
<accession>A0A087M4V3</accession>
<dbReference type="AlphaFoldDB" id="A0A087M4V3"/>
<feature type="transmembrane region" description="Helical" evidence="1">
    <location>
        <begin position="36"/>
        <end position="53"/>
    </location>
</feature>
<evidence type="ECO:0000256" key="2">
    <source>
        <dbReference type="SAM" id="SignalP"/>
    </source>
</evidence>
<name>A0A087M4V3_9HYPH</name>
<feature type="chain" id="PRO_5001825888" evidence="2">
    <location>
        <begin position="27"/>
        <end position="83"/>
    </location>
</feature>
<proteinExistence type="predicted"/>